<dbReference type="SMR" id="A0A177J7N8"/>
<dbReference type="GO" id="GO:0051301">
    <property type="term" value="P:cell division"/>
    <property type="evidence" value="ECO:0007669"/>
    <property type="project" value="UniProtKB-KW"/>
</dbReference>
<comment type="function">
    <text evidence="3 4">Prevents the cell division inhibition by proteins MinC and MinD at internal division sites while permitting inhibition at polar sites. This ensures cell division at the proper site by restricting the formation of a division septum at the midpoint of the long axis of the cell.</text>
</comment>
<gene>
    <name evidence="4" type="primary">minE</name>
    <name evidence="5" type="ORF">F8B43_1048</name>
</gene>
<dbReference type="OMA" id="FNKQRTA"/>
<evidence type="ECO:0000256" key="2">
    <source>
        <dbReference type="ARBA" id="ARBA00020112"/>
    </source>
</evidence>
<dbReference type="SUPFAM" id="SSF55229">
    <property type="entry name" value="Cell division protein MinE topological specificity domain"/>
    <property type="match status" value="1"/>
</dbReference>
<evidence type="ECO:0000256" key="3">
    <source>
        <dbReference type="ARBA" id="ARBA00025265"/>
    </source>
</evidence>
<dbReference type="EMBL" id="WEKV01000006">
    <property type="protein sequence ID" value="KAB7786694.1"/>
    <property type="molecule type" value="Genomic_DNA"/>
</dbReference>
<comment type="caution">
    <text evidence="5">The sequence shown here is derived from an EMBL/GenBank/DDBJ whole genome shotgun (WGS) entry which is preliminary data.</text>
</comment>
<evidence type="ECO:0000313" key="5">
    <source>
        <dbReference type="EMBL" id="KAB7786694.1"/>
    </source>
</evidence>
<evidence type="ECO:0000256" key="4">
    <source>
        <dbReference type="HAMAP-Rule" id="MF_00262"/>
    </source>
</evidence>
<keyword evidence="4" id="KW-0131">Cell cycle</keyword>
<dbReference type="Pfam" id="PF03776">
    <property type="entry name" value="MinE"/>
    <property type="match status" value="1"/>
</dbReference>
<name>A0A177J7N8_9HYPH</name>
<dbReference type="Proteomes" id="UP000469949">
    <property type="component" value="Unassembled WGS sequence"/>
</dbReference>
<protein>
    <recommendedName>
        <fullName evidence="2 4">Cell division topological specificity factor</fullName>
    </recommendedName>
</protein>
<accession>A0A177J7N8</accession>
<dbReference type="HAMAP" id="MF_00262">
    <property type="entry name" value="MinE"/>
    <property type="match status" value="1"/>
</dbReference>
<evidence type="ECO:0000313" key="6">
    <source>
        <dbReference type="Proteomes" id="UP000469949"/>
    </source>
</evidence>
<comment type="similarity">
    <text evidence="1 4">Belongs to the MinE family.</text>
</comment>
<sequence length="98" mass="10898">MSVLTFLKPRGSSSVARERLQLILAHERAERSETGRPDLIITLREEILNVIAKHVTVERDKVQIKLERGEGVSTLGVDIEFPVDAISKAKPKAKRAIA</sequence>
<keyword evidence="4 5" id="KW-0132">Cell division</keyword>
<dbReference type="NCBIfam" id="NF001422">
    <property type="entry name" value="PRK00296.1"/>
    <property type="match status" value="1"/>
</dbReference>
<dbReference type="RefSeq" id="WP_012453140.1">
    <property type="nucleotide sequence ID" value="NZ_CP039546.1"/>
</dbReference>
<dbReference type="InterPro" id="IPR005527">
    <property type="entry name" value="MinE"/>
</dbReference>
<evidence type="ECO:0000256" key="1">
    <source>
        <dbReference type="ARBA" id="ARBA00008168"/>
    </source>
</evidence>
<dbReference type="Gene3D" id="3.30.1070.10">
    <property type="entry name" value="Cell division topological specificity factor MinE"/>
    <property type="match status" value="1"/>
</dbReference>
<reference evidence="5 6" key="1">
    <citation type="submission" date="2019-10" db="EMBL/GenBank/DDBJ databases">
        <title>Draft Genome Sequence of the Caffeine Degrading Methylotroph Methylorubrum populi PINKEL.</title>
        <authorList>
            <person name="Dawson S.C."/>
            <person name="Zhang X."/>
            <person name="Wright M.E."/>
            <person name="Sharma G."/>
            <person name="Langner J.T."/>
            <person name="Ditty J.L."/>
            <person name="Subuyuj G.A."/>
        </authorList>
    </citation>
    <scope>NUCLEOTIDE SEQUENCE [LARGE SCALE GENOMIC DNA]</scope>
    <source>
        <strain evidence="5 6">Pinkel</strain>
    </source>
</reference>
<dbReference type="InterPro" id="IPR036707">
    <property type="entry name" value="MinE_sf"/>
</dbReference>
<proteinExistence type="inferred from homology"/>
<dbReference type="NCBIfam" id="TIGR01215">
    <property type="entry name" value="minE"/>
    <property type="match status" value="1"/>
</dbReference>
<dbReference type="GO" id="GO:0032955">
    <property type="term" value="P:regulation of division septum assembly"/>
    <property type="evidence" value="ECO:0007669"/>
    <property type="project" value="InterPro"/>
</dbReference>
<organism evidence="5 6">
    <name type="scientific">Methylorubrum populi</name>
    <dbReference type="NCBI Taxonomy" id="223967"/>
    <lineage>
        <taxon>Bacteria</taxon>
        <taxon>Pseudomonadati</taxon>
        <taxon>Pseudomonadota</taxon>
        <taxon>Alphaproteobacteria</taxon>
        <taxon>Hyphomicrobiales</taxon>
        <taxon>Methylobacteriaceae</taxon>
        <taxon>Methylorubrum</taxon>
    </lineage>
</organism>
<dbReference type="AlphaFoldDB" id="A0A177J7N8"/>